<evidence type="ECO:0000313" key="3">
    <source>
        <dbReference type="EMBL" id="KAG2937169.1"/>
    </source>
</evidence>
<dbReference type="Proteomes" id="UP000735874">
    <property type="component" value="Unassembled WGS sequence"/>
</dbReference>
<evidence type="ECO:0000313" key="5">
    <source>
        <dbReference type="Proteomes" id="UP000774804"/>
    </source>
</evidence>
<protein>
    <submittedName>
        <fullName evidence="2">Uncharacterized protein</fullName>
    </submittedName>
</protein>
<name>A0A8T1B2F7_9STRA</name>
<comment type="caution">
    <text evidence="2">The sequence shown here is derived from an EMBL/GenBank/DDBJ whole genome shotgun (WGS) entry which is preliminary data.</text>
</comment>
<evidence type="ECO:0000313" key="1">
    <source>
        <dbReference type="EMBL" id="KAG2858380.1"/>
    </source>
</evidence>
<proteinExistence type="predicted"/>
<accession>A0A8T1B2F7</accession>
<reference evidence="2" key="1">
    <citation type="submission" date="2018-10" db="EMBL/GenBank/DDBJ databases">
        <title>Effector identification in a new, highly contiguous assembly of the strawberry crown rot pathogen Phytophthora cactorum.</title>
        <authorList>
            <person name="Armitage A.D."/>
            <person name="Nellist C.F."/>
            <person name="Bates H."/>
            <person name="Vickerstaff R.J."/>
            <person name="Harrison R.J."/>
        </authorList>
    </citation>
    <scope>NUCLEOTIDE SEQUENCE</scope>
    <source>
        <strain evidence="1">15-7</strain>
        <strain evidence="2">4032</strain>
        <strain evidence="3">4040</strain>
        <strain evidence="4">P415</strain>
    </source>
</reference>
<dbReference type="EMBL" id="RCMK01000312">
    <property type="protein sequence ID" value="KAG2937169.1"/>
    <property type="molecule type" value="Genomic_DNA"/>
</dbReference>
<dbReference type="AlphaFoldDB" id="A0A8T1B2F7"/>
<dbReference type="Proteomes" id="UP000736787">
    <property type="component" value="Unassembled WGS sequence"/>
</dbReference>
<evidence type="ECO:0000313" key="4">
    <source>
        <dbReference type="EMBL" id="KAG2980998.1"/>
    </source>
</evidence>
<evidence type="ECO:0000313" key="2">
    <source>
        <dbReference type="EMBL" id="KAG2892585.1"/>
    </source>
</evidence>
<gene>
    <name evidence="1" type="ORF">PC113_g9865</name>
    <name evidence="2" type="ORF">PC115_g18752</name>
    <name evidence="3" type="ORF">PC117_g11791</name>
    <name evidence="4" type="ORF">PC118_g10851</name>
</gene>
<organism evidence="2 5">
    <name type="scientific">Phytophthora cactorum</name>
    <dbReference type="NCBI Taxonomy" id="29920"/>
    <lineage>
        <taxon>Eukaryota</taxon>
        <taxon>Sar</taxon>
        <taxon>Stramenopiles</taxon>
        <taxon>Oomycota</taxon>
        <taxon>Peronosporomycetes</taxon>
        <taxon>Peronosporales</taxon>
        <taxon>Peronosporaceae</taxon>
        <taxon>Phytophthora</taxon>
    </lineage>
</organism>
<dbReference type="Proteomes" id="UP000697107">
    <property type="component" value="Unassembled WGS sequence"/>
</dbReference>
<dbReference type="EMBL" id="RCML01000319">
    <property type="protein sequence ID" value="KAG2980998.1"/>
    <property type="molecule type" value="Genomic_DNA"/>
</dbReference>
<sequence length="81" mass="9440">MPEKDFSEHWSNDMLLHLVRCSHYHKATNRKNAQVPVCKWGAKMSQRQRKVFSVLKGRVGERRATCISVAKFDRSTTHETP</sequence>
<dbReference type="Proteomes" id="UP000774804">
    <property type="component" value="Unassembled WGS sequence"/>
</dbReference>
<dbReference type="EMBL" id="RCMG01000255">
    <property type="protein sequence ID" value="KAG2858380.1"/>
    <property type="molecule type" value="Genomic_DNA"/>
</dbReference>
<dbReference type="EMBL" id="RCMI01000995">
    <property type="protein sequence ID" value="KAG2892585.1"/>
    <property type="molecule type" value="Genomic_DNA"/>
</dbReference>